<dbReference type="AlphaFoldDB" id="A0A644Y236"/>
<organism evidence="1">
    <name type="scientific">bioreactor metagenome</name>
    <dbReference type="NCBI Taxonomy" id="1076179"/>
    <lineage>
        <taxon>unclassified sequences</taxon>
        <taxon>metagenomes</taxon>
        <taxon>ecological metagenomes</taxon>
    </lineage>
</organism>
<protein>
    <submittedName>
        <fullName evidence="1">Uncharacterized protein</fullName>
    </submittedName>
</protein>
<sequence>MNSNLIPAEYAAQCSRCYASLYGVGPVILLGRRQGGTGYGQLDLSVCRDRNSKAFTCLKTMRCSVSDLVRARSEIRAACSTGGKGCILGSRGKAVLHLRRCS</sequence>
<name>A0A644Y236_9ZZZZ</name>
<evidence type="ECO:0000313" key="1">
    <source>
        <dbReference type="EMBL" id="MPM21981.1"/>
    </source>
</evidence>
<reference evidence="1" key="1">
    <citation type="submission" date="2019-08" db="EMBL/GenBank/DDBJ databases">
        <authorList>
            <person name="Kucharzyk K."/>
            <person name="Murdoch R.W."/>
            <person name="Higgins S."/>
            <person name="Loffler F."/>
        </authorList>
    </citation>
    <scope>NUCLEOTIDE SEQUENCE</scope>
</reference>
<gene>
    <name evidence="1" type="ORF">SDC9_68431</name>
</gene>
<accession>A0A644Y236</accession>
<comment type="caution">
    <text evidence="1">The sequence shown here is derived from an EMBL/GenBank/DDBJ whole genome shotgun (WGS) entry which is preliminary data.</text>
</comment>
<dbReference type="EMBL" id="VSSQ01003709">
    <property type="protein sequence ID" value="MPM21981.1"/>
    <property type="molecule type" value="Genomic_DNA"/>
</dbReference>
<proteinExistence type="predicted"/>